<organism evidence="3 4">
    <name type="scientific">Peribacillus deserti</name>
    <dbReference type="NCBI Taxonomy" id="673318"/>
    <lineage>
        <taxon>Bacteria</taxon>
        <taxon>Bacillati</taxon>
        <taxon>Bacillota</taxon>
        <taxon>Bacilli</taxon>
        <taxon>Bacillales</taxon>
        <taxon>Bacillaceae</taxon>
        <taxon>Peribacillus</taxon>
    </lineage>
</organism>
<dbReference type="PANTHER" id="PTHR33745">
    <property type="entry name" value="RSBT ANTAGONIST PROTEIN RSBS-RELATED"/>
    <property type="match status" value="1"/>
</dbReference>
<sequence length="277" mass="31522">MGIEKVETIEEFALFLCENAEPISREIVNYSMGKIEITVPKEIIDKSIDTHAEFLKFLGSTLTFSNEEVEPRFIEWLTKQETPEDAQYIEQLSSLIKPYADTRQLLIKILSQLSLVHGLTTEEVITVTSRLSYLLDLSITETILKRERITKETEEKHKQEITELSSPIIPIQNGIAVIPLIGNIDVEKSEFIMNRVIPRVNELKIECVIFDFSPIASIDTEIAARIFTIYDVLKLLGINAVFTGIRTDLVSRIINSGINFSSIKTYAKLQQALQDMR</sequence>
<dbReference type="RefSeq" id="WP_101645822.1">
    <property type="nucleotide sequence ID" value="NZ_PGUY01000099.1"/>
</dbReference>
<dbReference type="InterPro" id="IPR036513">
    <property type="entry name" value="STAS_dom_sf"/>
</dbReference>
<dbReference type="Proteomes" id="UP000234748">
    <property type="component" value="Unassembled WGS sequence"/>
</dbReference>
<keyword evidence="4" id="KW-1185">Reference proteome</keyword>
<name>A0A2N5LZJ3_9BACI</name>
<evidence type="ECO:0000259" key="2">
    <source>
        <dbReference type="PROSITE" id="PS50801"/>
    </source>
</evidence>
<feature type="domain" description="STAS" evidence="2">
    <location>
        <begin position="165"/>
        <end position="276"/>
    </location>
</feature>
<dbReference type="CDD" id="cd07041">
    <property type="entry name" value="STAS_RsbR_RsbS_like"/>
    <property type="match status" value="1"/>
</dbReference>
<protein>
    <submittedName>
        <fullName evidence="3">Anti-anti-sigma factor</fullName>
    </submittedName>
</protein>
<dbReference type="AlphaFoldDB" id="A0A2N5LZJ3"/>
<proteinExistence type="predicted"/>
<evidence type="ECO:0000313" key="3">
    <source>
        <dbReference type="EMBL" id="PLT27511.1"/>
    </source>
</evidence>
<dbReference type="EMBL" id="PGUY01000099">
    <property type="protein sequence ID" value="PLT27511.1"/>
    <property type="molecule type" value="Genomic_DNA"/>
</dbReference>
<dbReference type="Pfam" id="PF01740">
    <property type="entry name" value="STAS"/>
    <property type="match status" value="1"/>
</dbReference>
<dbReference type="InterPro" id="IPR051932">
    <property type="entry name" value="Bact_StressResp_Reg"/>
</dbReference>
<dbReference type="InterPro" id="IPR002645">
    <property type="entry name" value="STAS_dom"/>
</dbReference>
<comment type="caution">
    <text evidence="3">The sequence shown here is derived from an EMBL/GenBank/DDBJ whole genome shotgun (WGS) entry which is preliminary data.</text>
</comment>
<dbReference type="Gene3D" id="3.30.750.24">
    <property type="entry name" value="STAS domain"/>
    <property type="match status" value="1"/>
</dbReference>
<keyword evidence="1" id="KW-0597">Phosphoprotein</keyword>
<dbReference type="OrthoDB" id="2677458at2"/>
<gene>
    <name evidence="3" type="ORF">CUU66_23480</name>
</gene>
<evidence type="ECO:0000256" key="1">
    <source>
        <dbReference type="ARBA" id="ARBA00022553"/>
    </source>
</evidence>
<dbReference type="SUPFAM" id="SSF52091">
    <property type="entry name" value="SpoIIaa-like"/>
    <property type="match status" value="1"/>
</dbReference>
<evidence type="ECO:0000313" key="4">
    <source>
        <dbReference type="Proteomes" id="UP000234748"/>
    </source>
</evidence>
<reference evidence="3 4" key="1">
    <citation type="submission" date="2017-11" db="EMBL/GenBank/DDBJ databases">
        <title>Comparitive Functional Genomics of Dry Heat Resistant strains isolated from the Viking Spacecraft.</title>
        <authorList>
            <person name="Seuylemezian A."/>
            <person name="Cooper K."/>
            <person name="Vaishampayan P."/>
        </authorList>
    </citation>
    <scope>NUCLEOTIDE SEQUENCE [LARGE SCALE GENOMIC DNA]</scope>
    <source>
        <strain evidence="3 4">V1-29</strain>
    </source>
</reference>
<accession>A0A2N5LZJ3</accession>
<dbReference type="PROSITE" id="PS50801">
    <property type="entry name" value="STAS"/>
    <property type="match status" value="1"/>
</dbReference>
<dbReference type="PANTHER" id="PTHR33745:SF3">
    <property type="entry name" value="RSBT CO-ANTAGONIST PROTEIN RSBRC"/>
    <property type="match status" value="1"/>
</dbReference>